<evidence type="ECO:0000256" key="4">
    <source>
        <dbReference type="RuleBase" id="RU004328"/>
    </source>
</evidence>
<reference evidence="6 7" key="1">
    <citation type="journal article" date="2018" name="Gigascience">
        <title>Genomes of trombidid mites reveal novel predicted allergens and laterally-transferred genes associated with secondary metabolism.</title>
        <authorList>
            <person name="Dong X."/>
            <person name="Chaisiri K."/>
            <person name="Xia D."/>
            <person name="Armstrong S.D."/>
            <person name="Fang Y."/>
            <person name="Donnelly M.J."/>
            <person name="Kadowaki T."/>
            <person name="McGarry J.W."/>
            <person name="Darby A.C."/>
            <person name="Makepeace B.L."/>
        </authorList>
    </citation>
    <scope>NUCLEOTIDE SEQUENCE [LARGE SCALE GENOMIC DNA]</scope>
    <source>
        <strain evidence="6">UoL-UT</strain>
    </source>
</reference>
<keyword evidence="2" id="KW-1015">Disulfide bond</keyword>
<feature type="chain" id="PRO_5019506852" evidence="5">
    <location>
        <begin position="29"/>
        <end position="243"/>
    </location>
</feature>
<evidence type="ECO:0000256" key="3">
    <source>
        <dbReference type="PIRSR" id="PIRSR633697-1"/>
    </source>
</evidence>
<dbReference type="Proteomes" id="UP000288716">
    <property type="component" value="Unassembled WGS sequence"/>
</dbReference>
<feature type="active site" evidence="3">
    <location>
        <position position="119"/>
    </location>
</feature>
<dbReference type="GO" id="GO:0033897">
    <property type="term" value="F:ribonuclease T2 activity"/>
    <property type="evidence" value="ECO:0007669"/>
    <property type="project" value="InterPro"/>
</dbReference>
<dbReference type="VEuPathDB" id="VectorBase:LDEU000580"/>
<keyword evidence="7" id="KW-1185">Reference proteome</keyword>
<evidence type="ECO:0000313" key="6">
    <source>
        <dbReference type="EMBL" id="RWS31462.1"/>
    </source>
</evidence>
<dbReference type="PANTHER" id="PTHR11240">
    <property type="entry name" value="RIBONUCLEASE T2"/>
    <property type="match status" value="1"/>
</dbReference>
<dbReference type="AlphaFoldDB" id="A0A443SVC0"/>
<dbReference type="SUPFAM" id="SSF55895">
    <property type="entry name" value="Ribonuclease Rh-like"/>
    <property type="match status" value="1"/>
</dbReference>
<dbReference type="InterPro" id="IPR036430">
    <property type="entry name" value="RNase_T2-like_sf"/>
</dbReference>
<gene>
    <name evidence="6" type="ORF">B4U80_13594</name>
</gene>
<evidence type="ECO:0000256" key="1">
    <source>
        <dbReference type="ARBA" id="ARBA00007469"/>
    </source>
</evidence>
<dbReference type="EMBL" id="NCKV01000157">
    <property type="protein sequence ID" value="RWS31462.1"/>
    <property type="molecule type" value="Genomic_DNA"/>
</dbReference>
<dbReference type="CDD" id="cd01061">
    <property type="entry name" value="RNase_T2_euk"/>
    <property type="match status" value="1"/>
</dbReference>
<comment type="similarity">
    <text evidence="1 4">Belongs to the RNase T2 family.</text>
</comment>
<comment type="caution">
    <text evidence="6">The sequence shown here is derived from an EMBL/GenBank/DDBJ whole genome shotgun (WGS) entry which is preliminary data.</text>
</comment>
<feature type="active site" evidence="3">
    <location>
        <position position="123"/>
    </location>
</feature>
<accession>A0A443SVC0</accession>
<feature type="active site" evidence="3">
    <location>
        <position position="68"/>
    </location>
</feature>
<dbReference type="GO" id="GO:0006401">
    <property type="term" value="P:RNA catabolic process"/>
    <property type="evidence" value="ECO:0007669"/>
    <property type="project" value="TreeGrafter"/>
</dbReference>
<dbReference type="InterPro" id="IPR033130">
    <property type="entry name" value="RNase_T2_His_AS_2"/>
</dbReference>
<dbReference type="OrthoDB" id="435754at2759"/>
<evidence type="ECO:0000256" key="5">
    <source>
        <dbReference type="SAM" id="SignalP"/>
    </source>
</evidence>
<dbReference type="PROSITE" id="PS00531">
    <property type="entry name" value="RNASE_T2_2"/>
    <property type="match status" value="1"/>
</dbReference>
<evidence type="ECO:0000256" key="2">
    <source>
        <dbReference type="ARBA" id="ARBA00023157"/>
    </source>
</evidence>
<dbReference type="InterPro" id="IPR033697">
    <property type="entry name" value="Ribonuclease_T2_eukaryotic"/>
</dbReference>
<dbReference type="InterPro" id="IPR001568">
    <property type="entry name" value="RNase_T2-like"/>
</dbReference>
<dbReference type="PANTHER" id="PTHR11240:SF18">
    <property type="entry name" value="OS07G0630400 PROTEIN"/>
    <property type="match status" value="1"/>
</dbReference>
<sequence>MRSVRVNMNSILIITTFVFGLHAICVHAQNVCQRNVAFDYIELAIQWAPGVCHANQKCRPYSEKWTIHGIWPTNNNGSFPEHCCYRRFFNISQLAPILSDMKTHWTSLTLNDTIFWKHEWQKHGTCAHISRSLEGQRNYFQKTLQLFKALKLNEWLRNASILAKPLNSNSEYKLENIRKAISLKTGKRPRFECRIIRKRSQLFTLLSGIYFCYERSALKLVDCSRNDDTDCGTNNVHFINNTT</sequence>
<evidence type="ECO:0000313" key="7">
    <source>
        <dbReference type="Proteomes" id="UP000288716"/>
    </source>
</evidence>
<organism evidence="6 7">
    <name type="scientific">Leptotrombidium deliense</name>
    <dbReference type="NCBI Taxonomy" id="299467"/>
    <lineage>
        <taxon>Eukaryota</taxon>
        <taxon>Metazoa</taxon>
        <taxon>Ecdysozoa</taxon>
        <taxon>Arthropoda</taxon>
        <taxon>Chelicerata</taxon>
        <taxon>Arachnida</taxon>
        <taxon>Acari</taxon>
        <taxon>Acariformes</taxon>
        <taxon>Trombidiformes</taxon>
        <taxon>Prostigmata</taxon>
        <taxon>Anystina</taxon>
        <taxon>Parasitengona</taxon>
        <taxon>Trombiculoidea</taxon>
        <taxon>Trombiculidae</taxon>
        <taxon>Leptotrombidium</taxon>
    </lineage>
</organism>
<feature type="signal peptide" evidence="5">
    <location>
        <begin position="1"/>
        <end position="28"/>
    </location>
</feature>
<dbReference type="Pfam" id="PF00445">
    <property type="entry name" value="Ribonuclease_T2"/>
    <property type="match status" value="1"/>
</dbReference>
<dbReference type="GO" id="GO:0005576">
    <property type="term" value="C:extracellular region"/>
    <property type="evidence" value="ECO:0007669"/>
    <property type="project" value="TreeGrafter"/>
</dbReference>
<dbReference type="GO" id="GO:0003723">
    <property type="term" value="F:RNA binding"/>
    <property type="evidence" value="ECO:0007669"/>
    <property type="project" value="InterPro"/>
</dbReference>
<name>A0A443SVC0_9ACAR</name>
<keyword evidence="5" id="KW-0732">Signal</keyword>
<proteinExistence type="inferred from homology"/>
<protein>
    <submittedName>
        <fullName evidence="6">Ribonuclease Oy-like protein</fullName>
    </submittedName>
</protein>
<dbReference type="Gene3D" id="3.90.730.10">
    <property type="entry name" value="Ribonuclease T2-like"/>
    <property type="match status" value="1"/>
</dbReference>